<dbReference type="EMBL" id="BJWL01000021">
    <property type="protein sequence ID" value="GFZ09752.1"/>
    <property type="molecule type" value="Genomic_DNA"/>
</dbReference>
<dbReference type="PANTHER" id="PTHR36786">
    <property type="entry name" value="2-ISOPROPYLMALATE SYNTHASE"/>
    <property type="match status" value="1"/>
</dbReference>
<name>A0A7J0GGA2_9ERIC</name>
<dbReference type="Proteomes" id="UP000585474">
    <property type="component" value="Unassembled WGS sequence"/>
</dbReference>
<accession>A0A7J0GGA2</accession>
<evidence type="ECO:0000313" key="2">
    <source>
        <dbReference type="Proteomes" id="UP000585474"/>
    </source>
</evidence>
<evidence type="ECO:0000313" key="1">
    <source>
        <dbReference type="EMBL" id="GFZ09752.1"/>
    </source>
</evidence>
<organism evidence="1 2">
    <name type="scientific">Actinidia rufa</name>
    <dbReference type="NCBI Taxonomy" id="165716"/>
    <lineage>
        <taxon>Eukaryota</taxon>
        <taxon>Viridiplantae</taxon>
        <taxon>Streptophyta</taxon>
        <taxon>Embryophyta</taxon>
        <taxon>Tracheophyta</taxon>
        <taxon>Spermatophyta</taxon>
        <taxon>Magnoliopsida</taxon>
        <taxon>eudicotyledons</taxon>
        <taxon>Gunneridae</taxon>
        <taxon>Pentapetalae</taxon>
        <taxon>asterids</taxon>
        <taxon>Ericales</taxon>
        <taxon>Actinidiaceae</taxon>
        <taxon>Actinidia</taxon>
    </lineage>
</organism>
<dbReference type="PANTHER" id="PTHR36786:SF1">
    <property type="entry name" value="2-ISOPROPYLMALATE SYNTHASE"/>
    <property type="match status" value="1"/>
</dbReference>
<dbReference type="OrthoDB" id="1882119at2759"/>
<reference evidence="1 2" key="1">
    <citation type="submission" date="2019-07" db="EMBL/GenBank/DDBJ databases">
        <title>De Novo Assembly of kiwifruit Actinidia rufa.</title>
        <authorList>
            <person name="Sugita-Konishi S."/>
            <person name="Sato K."/>
            <person name="Mori E."/>
            <person name="Abe Y."/>
            <person name="Kisaki G."/>
            <person name="Hamano K."/>
            <person name="Suezawa K."/>
            <person name="Otani M."/>
            <person name="Fukuda T."/>
            <person name="Manabe T."/>
            <person name="Gomi K."/>
            <person name="Tabuchi M."/>
            <person name="Akimitsu K."/>
            <person name="Kataoka I."/>
        </authorList>
    </citation>
    <scope>NUCLEOTIDE SEQUENCE [LARGE SCALE GENOMIC DNA]</scope>
    <source>
        <strain evidence="2">cv. Fuchu</strain>
    </source>
</reference>
<protein>
    <submittedName>
        <fullName evidence="1">Uncharacterized protein</fullName>
    </submittedName>
</protein>
<comment type="caution">
    <text evidence="1">The sequence shown here is derived from an EMBL/GenBank/DDBJ whole genome shotgun (WGS) entry which is preliminary data.</text>
</comment>
<keyword evidence="2" id="KW-1185">Reference proteome</keyword>
<gene>
    <name evidence="1" type="ORF">Acr_21g0003510</name>
</gene>
<dbReference type="AlphaFoldDB" id="A0A7J0GGA2"/>
<sequence>MPSLSKDCMGRENGQVQTSNSLIPNNMQCVVGLEEETEETSDGKIFLKCMLENQGEPFDFDDLAAFIECKRGKDYSGWLKDWQRYRKWKCAKMAVLRSRETHDIFVVRDHRAVLVESTVHPELCLPSALRRLSHFSYCSQYGSCISGNYYNDLEQLVSPTLEDGGKRAACGIRWSCT</sequence>
<proteinExistence type="predicted"/>